<keyword evidence="4" id="KW-1185">Reference proteome</keyword>
<keyword evidence="2" id="KW-1133">Transmembrane helix</keyword>
<feature type="transmembrane region" description="Helical" evidence="2">
    <location>
        <begin position="210"/>
        <end position="228"/>
    </location>
</feature>
<feature type="region of interest" description="Disordered" evidence="1">
    <location>
        <begin position="254"/>
        <end position="276"/>
    </location>
</feature>
<evidence type="ECO:0000313" key="4">
    <source>
        <dbReference type="Proteomes" id="UP000575083"/>
    </source>
</evidence>
<dbReference type="Proteomes" id="UP000575083">
    <property type="component" value="Unassembled WGS sequence"/>
</dbReference>
<organism evidence="3 4">
    <name type="scientific">Acidovorax soli</name>
    <dbReference type="NCBI Taxonomy" id="592050"/>
    <lineage>
        <taxon>Bacteria</taxon>
        <taxon>Pseudomonadati</taxon>
        <taxon>Pseudomonadota</taxon>
        <taxon>Betaproteobacteria</taxon>
        <taxon>Burkholderiales</taxon>
        <taxon>Comamonadaceae</taxon>
        <taxon>Acidovorax</taxon>
    </lineage>
</organism>
<evidence type="ECO:0000256" key="1">
    <source>
        <dbReference type="SAM" id="MobiDB-lite"/>
    </source>
</evidence>
<evidence type="ECO:0000256" key="2">
    <source>
        <dbReference type="SAM" id="Phobius"/>
    </source>
</evidence>
<keyword evidence="2" id="KW-0472">Membrane</keyword>
<keyword evidence="2" id="KW-0812">Transmembrane</keyword>
<accession>A0A7X0U888</accession>
<gene>
    <name evidence="3" type="ORF">HNP48_001535</name>
</gene>
<dbReference type="RefSeq" id="WP_184856281.1">
    <property type="nucleotide sequence ID" value="NZ_JACHLK010000002.1"/>
</dbReference>
<reference evidence="3 4" key="1">
    <citation type="submission" date="2020-08" db="EMBL/GenBank/DDBJ databases">
        <title>Functional genomics of gut bacteria from endangered species of beetles.</title>
        <authorList>
            <person name="Carlos-Shanley C."/>
        </authorList>
    </citation>
    <scope>NUCLEOTIDE SEQUENCE [LARGE SCALE GENOMIC DNA]</scope>
    <source>
        <strain evidence="3 4">S00198</strain>
    </source>
</reference>
<sequence length="276" mass="29186">MTDYNTTIHPLGRAAGAVFTFSRLYETHGPFTLNGHRLDQLVNVHLLLDSSTSVTTSATHATTTSDASGVLGRAVVGGIVGGGTGALIGATTGGKTTKATSSAVETRSTDLTVKLEFHDGYALHAIISDQRAYHWLLAFVEQEPASEADLEEQRQQAETLRERTILEARAHELMPMRPLSSMGPGPVILGVGCVLAVAVLAVPISLGVAIGIWLAVMVVLTPLVTVLVQRSNAEDLAQAKSKYDAKIERLIASFDENGNPPPGAVDRIRNGSGLEQ</sequence>
<proteinExistence type="predicted"/>
<name>A0A7X0U888_9BURK</name>
<feature type="transmembrane region" description="Helical" evidence="2">
    <location>
        <begin position="186"/>
        <end position="204"/>
    </location>
</feature>
<dbReference type="EMBL" id="JACHLK010000002">
    <property type="protein sequence ID" value="MBB6558871.1"/>
    <property type="molecule type" value="Genomic_DNA"/>
</dbReference>
<dbReference type="AlphaFoldDB" id="A0A7X0U888"/>
<comment type="caution">
    <text evidence="3">The sequence shown here is derived from an EMBL/GenBank/DDBJ whole genome shotgun (WGS) entry which is preliminary data.</text>
</comment>
<evidence type="ECO:0000313" key="3">
    <source>
        <dbReference type="EMBL" id="MBB6558871.1"/>
    </source>
</evidence>
<protein>
    <submittedName>
        <fullName evidence="3">Uncharacterized protein</fullName>
    </submittedName>
</protein>